<keyword evidence="2" id="KW-0812">Transmembrane</keyword>
<protein>
    <recommendedName>
        <fullName evidence="5">PepSY domain-containing protein</fullName>
    </recommendedName>
</protein>
<evidence type="ECO:0000313" key="4">
    <source>
        <dbReference type="Proteomes" id="UP001596066"/>
    </source>
</evidence>
<proteinExistence type="predicted"/>
<accession>A0ABW0V9C6</accession>
<feature type="region of interest" description="Disordered" evidence="1">
    <location>
        <begin position="60"/>
        <end position="96"/>
    </location>
</feature>
<feature type="region of interest" description="Disordered" evidence="1">
    <location>
        <begin position="1"/>
        <end position="23"/>
    </location>
</feature>
<dbReference type="RefSeq" id="WP_346147585.1">
    <property type="nucleotide sequence ID" value="NZ_BAAAUA010000037.1"/>
</dbReference>
<reference evidence="4" key="1">
    <citation type="journal article" date="2019" name="Int. J. Syst. Evol. Microbiol.">
        <title>The Global Catalogue of Microorganisms (GCM) 10K type strain sequencing project: providing services to taxonomists for standard genome sequencing and annotation.</title>
        <authorList>
            <consortium name="The Broad Institute Genomics Platform"/>
            <consortium name="The Broad Institute Genome Sequencing Center for Infectious Disease"/>
            <person name="Wu L."/>
            <person name="Ma J."/>
        </authorList>
    </citation>
    <scope>NUCLEOTIDE SEQUENCE [LARGE SCALE GENOMIC DNA]</scope>
    <source>
        <strain evidence="4">CGMCC 4.1622</strain>
    </source>
</reference>
<feature type="transmembrane region" description="Helical" evidence="2">
    <location>
        <begin position="35"/>
        <end position="54"/>
    </location>
</feature>
<evidence type="ECO:0000256" key="1">
    <source>
        <dbReference type="SAM" id="MobiDB-lite"/>
    </source>
</evidence>
<keyword evidence="2" id="KW-0472">Membrane</keyword>
<evidence type="ECO:0000256" key="2">
    <source>
        <dbReference type="SAM" id="Phobius"/>
    </source>
</evidence>
<organism evidence="3 4">
    <name type="scientific">Kitasatospora cinereorecta</name>
    <dbReference type="NCBI Taxonomy" id="285560"/>
    <lineage>
        <taxon>Bacteria</taxon>
        <taxon>Bacillati</taxon>
        <taxon>Actinomycetota</taxon>
        <taxon>Actinomycetes</taxon>
        <taxon>Kitasatosporales</taxon>
        <taxon>Streptomycetaceae</taxon>
        <taxon>Kitasatospora</taxon>
    </lineage>
</organism>
<comment type="caution">
    <text evidence="3">The sequence shown here is derived from an EMBL/GenBank/DDBJ whole genome shotgun (WGS) entry which is preliminary data.</text>
</comment>
<keyword evidence="2" id="KW-1133">Transmembrane helix</keyword>
<dbReference type="Proteomes" id="UP001596066">
    <property type="component" value="Unassembled WGS sequence"/>
</dbReference>
<name>A0ABW0V9C6_9ACTN</name>
<feature type="compositionally biased region" description="Low complexity" evidence="1">
    <location>
        <begin position="85"/>
        <end position="96"/>
    </location>
</feature>
<keyword evidence="4" id="KW-1185">Reference proteome</keyword>
<sequence>MSEPMGAVEPQGQPGGDRTRDGRAGRWLRSRSARWVAAGAVVVVIGGGAAAAVIHHAGEGHESGGRFAGTARGGERHDRDGQGGTRAATAGRHAPAPLPSLDAADAVVKASSAVPGGKVESLSAVTEQGGGRAWRAVVLGPDGVRHAVVVDGASDTITANTVLGG</sequence>
<evidence type="ECO:0008006" key="5">
    <source>
        <dbReference type="Google" id="ProtNLM"/>
    </source>
</evidence>
<dbReference type="EMBL" id="JBHSOC010000018">
    <property type="protein sequence ID" value="MFC5642327.1"/>
    <property type="molecule type" value="Genomic_DNA"/>
</dbReference>
<evidence type="ECO:0000313" key="3">
    <source>
        <dbReference type="EMBL" id="MFC5642327.1"/>
    </source>
</evidence>
<gene>
    <name evidence="3" type="ORF">ACFPZF_13325</name>
</gene>